<feature type="compositionally biased region" description="Basic and acidic residues" evidence="1">
    <location>
        <begin position="1"/>
        <end position="17"/>
    </location>
</feature>
<name>A0ABP7PQB2_9ACTN</name>
<dbReference type="Proteomes" id="UP001500034">
    <property type="component" value="Unassembled WGS sequence"/>
</dbReference>
<organism evidence="2 3">
    <name type="scientific">Streptomyces marokkonensis</name>
    <dbReference type="NCBI Taxonomy" id="324855"/>
    <lineage>
        <taxon>Bacteria</taxon>
        <taxon>Bacillati</taxon>
        <taxon>Actinomycetota</taxon>
        <taxon>Actinomycetes</taxon>
        <taxon>Kitasatosporales</taxon>
        <taxon>Streptomycetaceae</taxon>
        <taxon>Streptomyces</taxon>
    </lineage>
</organism>
<feature type="region of interest" description="Disordered" evidence="1">
    <location>
        <begin position="1"/>
        <end position="30"/>
    </location>
</feature>
<keyword evidence="3" id="KW-1185">Reference proteome</keyword>
<protein>
    <submittedName>
        <fullName evidence="2">Uncharacterized protein</fullName>
    </submittedName>
</protein>
<dbReference type="EMBL" id="BAABCQ010000029">
    <property type="protein sequence ID" value="GAA3969235.1"/>
    <property type="molecule type" value="Genomic_DNA"/>
</dbReference>
<accession>A0ABP7PQB2</accession>
<gene>
    <name evidence="2" type="ORF">GCM10022384_20620</name>
</gene>
<sequence length="59" mass="6789">MNQRRVRDDDIHPRETAAEPAKQIGEQSDPEIAVSRAYPENNMLLASANRSTLLRQWLK</sequence>
<proteinExistence type="predicted"/>
<evidence type="ECO:0000256" key="1">
    <source>
        <dbReference type="SAM" id="MobiDB-lite"/>
    </source>
</evidence>
<evidence type="ECO:0000313" key="3">
    <source>
        <dbReference type="Proteomes" id="UP001500034"/>
    </source>
</evidence>
<reference evidence="3" key="1">
    <citation type="journal article" date="2019" name="Int. J. Syst. Evol. Microbiol.">
        <title>The Global Catalogue of Microorganisms (GCM) 10K type strain sequencing project: providing services to taxonomists for standard genome sequencing and annotation.</title>
        <authorList>
            <consortium name="The Broad Institute Genomics Platform"/>
            <consortium name="The Broad Institute Genome Sequencing Center for Infectious Disease"/>
            <person name="Wu L."/>
            <person name="Ma J."/>
        </authorList>
    </citation>
    <scope>NUCLEOTIDE SEQUENCE [LARGE SCALE GENOMIC DNA]</scope>
    <source>
        <strain evidence="3">JCM 17027</strain>
    </source>
</reference>
<evidence type="ECO:0000313" key="2">
    <source>
        <dbReference type="EMBL" id="GAA3969235.1"/>
    </source>
</evidence>
<comment type="caution">
    <text evidence="2">The sequence shown here is derived from an EMBL/GenBank/DDBJ whole genome shotgun (WGS) entry which is preliminary data.</text>
</comment>